<gene>
    <name evidence="2" type="ORF">DAT561_1046</name>
</gene>
<proteinExistence type="inferred from homology"/>
<dbReference type="InterPro" id="IPR050282">
    <property type="entry name" value="Cycloisomerase_2"/>
</dbReference>
<dbReference type="AlphaFoldDB" id="A0A2Z5Y2V9"/>
<keyword evidence="2" id="KW-0378">Hydrolase</keyword>
<dbReference type="PANTHER" id="PTHR30344:SF1">
    <property type="entry name" value="6-PHOSPHOGLUCONOLACTONASE"/>
    <property type="match status" value="1"/>
</dbReference>
<accession>A0A2Z5Y2V9</accession>
<organism evidence="2 3">
    <name type="scientific">Melissococcus plutonius</name>
    <dbReference type="NCBI Taxonomy" id="33970"/>
    <lineage>
        <taxon>Bacteria</taxon>
        <taxon>Bacillati</taxon>
        <taxon>Bacillota</taxon>
        <taxon>Bacilli</taxon>
        <taxon>Lactobacillales</taxon>
        <taxon>Enterococcaceae</taxon>
        <taxon>Melissococcus</taxon>
    </lineage>
</organism>
<dbReference type="EC" id="3.1.1.31" evidence="2"/>
<dbReference type="EMBL" id="AP018492">
    <property type="protein sequence ID" value="BBC61156.1"/>
    <property type="molecule type" value="Genomic_DNA"/>
</dbReference>
<dbReference type="Pfam" id="PF10282">
    <property type="entry name" value="Lactonase"/>
    <property type="match status" value="1"/>
</dbReference>
<protein>
    <submittedName>
        <fullName evidence="2">6-phosphogluconolactonase</fullName>
        <ecNumber evidence="2">3.1.1.31</ecNumber>
    </submittedName>
</protein>
<dbReference type="GO" id="GO:0005829">
    <property type="term" value="C:cytosol"/>
    <property type="evidence" value="ECO:0007669"/>
    <property type="project" value="TreeGrafter"/>
</dbReference>
<reference evidence="2 3" key="1">
    <citation type="submission" date="2018-01" db="EMBL/GenBank/DDBJ databases">
        <title>Whole genome sequence of Melissococcus plutonius DAT561.</title>
        <authorList>
            <person name="Okumura K."/>
            <person name="Takamatsu D."/>
            <person name="Okura M."/>
        </authorList>
    </citation>
    <scope>NUCLEOTIDE SEQUENCE [LARGE SCALE GENOMIC DNA]</scope>
    <source>
        <strain evidence="2 3">DAT561</strain>
    </source>
</reference>
<dbReference type="Proteomes" id="UP000269226">
    <property type="component" value="Chromosome"/>
</dbReference>
<comment type="similarity">
    <text evidence="1">Belongs to the cycloisomerase 2 family.</text>
</comment>
<evidence type="ECO:0000313" key="3">
    <source>
        <dbReference type="Proteomes" id="UP000269226"/>
    </source>
</evidence>
<evidence type="ECO:0000256" key="1">
    <source>
        <dbReference type="ARBA" id="ARBA00005564"/>
    </source>
</evidence>
<dbReference type="GeneID" id="57043594"/>
<dbReference type="GO" id="GO:0017057">
    <property type="term" value="F:6-phosphogluconolactonase activity"/>
    <property type="evidence" value="ECO:0007669"/>
    <property type="project" value="UniProtKB-EC"/>
</dbReference>
<dbReference type="SUPFAM" id="SSF51004">
    <property type="entry name" value="C-terminal (heme d1) domain of cytochrome cd1-nitrite reductase"/>
    <property type="match status" value="1"/>
</dbReference>
<dbReference type="Gene3D" id="2.130.10.10">
    <property type="entry name" value="YVTN repeat-like/Quinoprotein amine dehydrogenase"/>
    <property type="match status" value="1"/>
</dbReference>
<dbReference type="PANTHER" id="PTHR30344">
    <property type="entry name" value="6-PHOSPHOGLUCONOLACTONASE-RELATED"/>
    <property type="match status" value="1"/>
</dbReference>
<evidence type="ECO:0000313" key="2">
    <source>
        <dbReference type="EMBL" id="BBC61156.1"/>
    </source>
</evidence>
<dbReference type="InterPro" id="IPR011048">
    <property type="entry name" value="Haem_d1_sf"/>
</dbReference>
<dbReference type="InterPro" id="IPR015943">
    <property type="entry name" value="WD40/YVTN_repeat-like_dom_sf"/>
</dbReference>
<sequence>MLEQLLLGTYTRRESKGIYQTVLDTEKKALASTSLIINESSPTYLTLDEKGELYTVTLVGEEGGVAAYKPIDDQYDLLNKVTEIGAPPCYVSVDEKRQLIYSASYHEGIVYVFQILPNGQLKSTDRVVHKEATGPHKNQDKPHVHYTNLTPDNRLVVCDLGTDRVYTYDVDRTGKLTEVAQYLAEPGCGPRHIVFHPNQQIAYLIGELDSSISVLSYDKTNGEFQRLTKVSTIPENFDGFNSGAAIRISSDGQYVYASNRGHNTIAIFETSQEGKRLKRKQLISTEGDFPRDFNLDPSEKFIVAANQNSDNLTLYERDTQTGLLKMIQKDVYVPECVCVYFK</sequence>
<dbReference type="RefSeq" id="WP_015695055.1">
    <property type="nucleotide sequence ID" value="NZ_AP018492.1"/>
</dbReference>
<dbReference type="InterPro" id="IPR019405">
    <property type="entry name" value="Lactonase_7-beta_prop"/>
</dbReference>
<name>A0A2Z5Y2V9_9ENTE</name>